<reference evidence="2" key="1">
    <citation type="journal article" date="2019" name="Int. J. Syst. Evol. Microbiol.">
        <title>The Global Catalogue of Microorganisms (GCM) 10K type strain sequencing project: providing services to taxonomists for standard genome sequencing and annotation.</title>
        <authorList>
            <consortium name="The Broad Institute Genomics Platform"/>
            <consortium name="The Broad Institute Genome Sequencing Center for Infectious Disease"/>
            <person name="Wu L."/>
            <person name="Ma J."/>
        </authorList>
    </citation>
    <scope>NUCLEOTIDE SEQUENCE [LARGE SCALE GENOMIC DNA]</scope>
    <source>
        <strain evidence="2">CCM 8951</strain>
    </source>
</reference>
<dbReference type="EMBL" id="JBHTOF010000014">
    <property type="protein sequence ID" value="MFD1464647.1"/>
    <property type="molecule type" value="Genomic_DNA"/>
</dbReference>
<dbReference type="RefSeq" id="WP_125576882.1">
    <property type="nucleotide sequence ID" value="NZ_JBHTOF010000014.1"/>
</dbReference>
<evidence type="ECO:0000313" key="1">
    <source>
        <dbReference type="EMBL" id="MFD1464647.1"/>
    </source>
</evidence>
<keyword evidence="2" id="KW-1185">Reference proteome</keyword>
<sequence>MMFSKSQIDFMQSHQFEVHFSKKLSDQDYINIEEKASNLLQTEGFDVNYEPTELGTMCEAIIDSIE</sequence>
<proteinExistence type="predicted"/>
<accession>A0ABW4DJ00</accession>
<name>A0ABW4DJ00_9LACO</name>
<protein>
    <submittedName>
        <fullName evidence="1">Uncharacterized protein</fullName>
    </submittedName>
</protein>
<organism evidence="1 2">
    <name type="scientific">Lapidilactobacillus mulanensis</name>
    <dbReference type="NCBI Taxonomy" id="2485999"/>
    <lineage>
        <taxon>Bacteria</taxon>
        <taxon>Bacillati</taxon>
        <taxon>Bacillota</taxon>
        <taxon>Bacilli</taxon>
        <taxon>Lactobacillales</taxon>
        <taxon>Lactobacillaceae</taxon>
        <taxon>Lapidilactobacillus</taxon>
    </lineage>
</organism>
<dbReference type="Proteomes" id="UP001597244">
    <property type="component" value="Unassembled WGS sequence"/>
</dbReference>
<comment type="caution">
    <text evidence="1">The sequence shown here is derived from an EMBL/GenBank/DDBJ whole genome shotgun (WGS) entry which is preliminary data.</text>
</comment>
<evidence type="ECO:0000313" key="2">
    <source>
        <dbReference type="Proteomes" id="UP001597244"/>
    </source>
</evidence>
<gene>
    <name evidence="1" type="ORF">ACFQ4L_00885</name>
</gene>